<dbReference type="AlphaFoldDB" id="A0A6P1TAX6"/>
<dbReference type="Proteomes" id="UP000464675">
    <property type="component" value="Chromosome"/>
</dbReference>
<evidence type="ECO:0000256" key="10">
    <source>
        <dbReference type="ARBA" id="ARBA00047781"/>
    </source>
</evidence>
<feature type="binding site" evidence="12">
    <location>
        <position position="13"/>
    </location>
    <ligand>
        <name>CTP</name>
        <dbReference type="ChEBI" id="CHEBI:37563"/>
        <note>allosteric inhibitor</note>
    </ligand>
</feature>
<reference evidence="16 17" key="1">
    <citation type="submission" date="2020-01" db="EMBL/GenBank/DDBJ databases">
        <title>The possibility of degradation of plastic by Microbulbifer hydrolyticus IRE-31.</title>
        <authorList>
            <person name="Liu L."/>
        </authorList>
    </citation>
    <scope>NUCLEOTIDE SEQUENCE [LARGE SCALE GENOMIC DNA]</scope>
    <source>
        <strain evidence="16 17">IRE-31</strain>
    </source>
</reference>
<dbReference type="GO" id="GO:0005524">
    <property type="term" value="F:ATP binding"/>
    <property type="evidence" value="ECO:0007669"/>
    <property type="project" value="UniProtKB-KW"/>
</dbReference>
<feature type="binding site" evidence="12">
    <location>
        <begin position="146"/>
        <end position="148"/>
    </location>
    <ligand>
        <name>CTP</name>
        <dbReference type="ChEBI" id="CHEBI:37563"/>
        <note>allosteric inhibitor</note>
    </ligand>
</feature>
<comment type="similarity">
    <text evidence="2 12">Belongs to the CTP synthase family.</text>
</comment>
<evidence type="ECO:0000256" key="9">
    <source>
        <dbReference type="ARBA" id="ARBA00022975"/>
    </source>
</evidence>
<dbReference type="NCBIfam" id="NF003792">
    <property type="entry name" value="PRK05380.1"/>
    <property type="match status" value="1"/>
</dbReference>
<feature type="binding site" evidence="12">
    <location>
        <begin position="380"/>
        <end position="383"/>
    </location>
    <ligand>
        <name>L-glutamine</name>
        <dbReference type="ChEBI" id="CHEBI:58359"/>
    </ligand>
</feature>
<feature type="binding site" evidence="12">
    <location>
        <position position="13"/>
    </location>
    <ligand>
        <name>UTP</name>
        <dbReference type="ChEBI" id="CHEBI:46398"/>
    </ligand>
</feature>
<comment type="pathway">
    <text evidence="1 12">Pyrimidine metabolism; CTP biosynthesis via de novo pathway; CTP from UDP: step 2/2.</text>
</comment>
<dbReference type="Pfam" id="PF06418">
    <property type="entry name" value="CTP_synth_N"/>
    <property type="match status" value="1"/>
</dbReference>
<feature type="binding site" evidence="12">
    <location>
        <position position="240"/>
    </location>
    <ligand>
        <name>ATP</name>
        <dbReference type="ChEBI" id="CHEBI:30616"/>
    </ligand>
</feature>
<evidence type="ECO:0000256" key="7">
    <source>
        <dbReference type="ARBA" id="ARBA00022842"/>
    </source>
</evidence>
<dbReference type="InterPro" id="IPR004468">
    <property type="entry name" value="CTP_synthase"/>
</dbReference>
<feature type="binding site" evidence="12">
    <location>
        <position position="139"/>
    </location>
    <ligand>
        <name>Mg(2+)</name>
        <dbReference type="ChEBI" id="CHEBI:18420"/>
    </ligand>
</feature>
<evidence type="ECO:0000313" key="15">
    <source>
        <dbReference type="EMBL" id="MBB5210826.1"/>
    </source>
</evidence>
<accession>A0A6P1TAX6</accession>
<feature type="binding site" evidence="12">
    <location>
        <position position="403"/>
    </location>
    <ligand>
        <name>L-glutamine</name>
        <dbReference type="ChEBI" id="CHEBI:58359"/>
    </ligand>
</feature>
<keyword evidence="9 12" id="KW-0665">Pyrimidine biosynthesis</keyword>
<evidence type="ECO:0000256" key="11">
    <source>
        <dbReference type="ARBA" id="ARBA00059148"/>
    </source>
</evidence>
<keyword evidence="17" id="KW-1185">Reference proteome</keyword>
<evidence type="ECO:0000256" key="3">
    <source>
        <dbReference type="ARBA" id="ARBA00022598"/>
    </source>
</evidence>
<dbReference type="Proteomes" id="UP000563601">
    <property type="component" value="Unassembled WGS sequence"/>
</dbReference>
<dbReference type="InterPro" id="IPR017926">
    <property type="entry name" value="GATASE"/>
</dbReference>
<dbReference type="CDD" id="cd01746">
    <property type="entry name" value="GATase1_CTP_Synthase"/>
    <property type="match status" value="1"/>
</dbReference>
<dbReference type="EMBL" id="CP047491">
    <property type="protein sequence ID" value="QHQ38740.1"/>
    <property type="molecule type" value="Genomic_DNA"/>
</dbReference>
<dbReference type="NCBIfam" id="TIGR00337">
    <property type="entry name" value="PyrG"/>
    <property type="match status" value="1"/>
</dbReference>
<dbReference type="HAMAP" id="MF_01227">
    <property type="entry name" value="PyrG"/>
    <property type="match status" value="1"/>
</dbReference>
<comment type="activity regulation">
    <text evidence="12">Allosterically activated by GTP, when glutamine is the substrate; GTP has no effect on the reaction when ammonia is the substrate. The allosteric effector GTP functions by stabilizing the protein conformation that binds the tetrahedral intermediate(s) formed during glutamine hydrolysis. Inhibited by the product CTP, via allosteric rather than competitive inhibition.</text>
</comment>
<comment type="miscellaneous">
    <text evidence="12">CTPSs have evolved a hybrid strategy for distinguishing between UTP and CTP. The overlapping regions of the product feedback inhibitory and substrate sites recognize a common feature in both compounds, the triphosphate moiety. To differentiate isosteric substrate and product pyrimidine rings, an additional pocket far from the expected kinase/ligase catalytic site, specifically recognizes the cytosine and ribose portions of the product inhibitor.</text>
</comment>
<feature type="active site" evidence="12">
    <location>
        <position position="517"/>
    </location>
</feature>
<evidence type="ECO:0000256" key="8">
    <source>
        <dbReference type="ARBA" id="ARBA00022962"/>
    </source>
</evidence>
<feature type="domain" description="CTP synthase N-terminal" evidence="14">
    <location>
        <begin position="3"/>
        <end position="265"/>
    </location>
</feature>
<dbReference type="InterPro" id="IPR033828">
    <property type="entry name" value="GATase1_CTP_Synthase"/>
</dbReference>
<dbReference type="EMBL" id="JACHHR010000001">
    <property type="protein sequence ID" value="MBB5210826.1"/>
    <property type="molecule type" value="Genomic_DNA"/>
</dbReference>
<feature type="binding site" evidence="12">
    <location>
        <begin position="14"/>
        <end position="19"/>
    </location>
    <ligand>
        <name>ATP</name>
        <dbReference type="ChEBI" id="CHEBI:30616"/>
    </ligand>
</feature>
<sequence>MTRYIFVTGGVVSSLGKGIASASLAAILEARGLKVTILKLDPYINVDPGTMSPFQHGEVYVTEDGAETDLDLGHYERFIRTRMSKRNNFTTGRVYETVLRKERRGDYLGGTVQVIPHITDEIKRRVIEGGRDVDVAIVEIGGTVGDIESQPFLESVRQLRVEMGAHRALLMHLSYVPYIATAGETKTKPTQHSVKELRSIGLQPDILLCRSERAIDDDSRRKIALFTNVEERAVVPLPDAKTIYGVPRMLHEYGLDEIVVEKLQLECDAPDLSEWDAVVDGKLNPQHEVKIAMVGKYMELLDAYKSLIESLVHAGIKNRVKVNIDFINAEDVEGENGLDLIKDADAILVPGGFGERGLEGKLESVRYARENNVPFLGICLGLQSVVIEYARNVLGLEGANSTEFDTKSPHPVIGLITEWIDSEGKVEKRDEKSDLGGTMRLGGQECRLAKDSKAREIYGKDVIVERHRHRYEVNNNYVDRLQKAGLKIGGWSADDTLVEMVELPEHDWFLACQFHPEFTSTPRDGHPLFESFVAAALKHKQG</sequence>
<evidence type="ECO:0000259" key="13">
    <source>
        <dbReference type="Pfam" id="PF00117"/>
    </source>
</evidence>
<proteinExistence type="inferred from homology"/>
<evidence type="ECO:0000256" key="2">
    <source>
        <dbReference type="ARBA" id="ARBA00007533"/>
    </source>
</evidence>
<dbReference type="InterPro" id="IPR029062">
    <property type="entry name" value="Class_I_gatase-like"/>
</dbReference>
<evidence type="ECO:0000259" key="14">
    <source>
        <dbReference type="Pfam" id="PF06418"/>
    </source>
</evidence>
<feature type="binding site" evidence="12">
    <location>
        <position position="71"/>
    </location>
    <ligand>
        <name>Mg(2+)</name>
        <dbReference type="ChEBI" id="CHEBI:18420"/>
    </ligand>
</feature>
<evidence type="ECO:0000256" key="1">
    <source>
        <dbReference type="ARBA" id="ARBA00005171"/>
    </source>
</evidence>
<dbReference type="PANTHER" id="PTHR11550">
    <property type="entry name" value="CTP SYNTHASE"/>
    <property type="match status" value="1"/>
</dbReference>
<feature type="binding site" evidence="12">
    <location>
        <position position="470"/>
    </location>
    <ligand>
        <name>L-glutamine</name>
        <dbReference type="ChEBI" id="CHEBI:58359"/>
    </ligand>
</feature>
<dbReference type="GO" id="GO:0003883">
    <property type="term" value="F:CTP synthase activity"/>
    <property type="evidence" value="ECO:0007669"/>
    <property type="project" value="UniProtKB-UniRule"/>
</dbReference>
<organism evidence="15 18">
    <name type="scientific">Microbulbifer hydrolyticus</name>
    <dbReference type="NCBI Taxonomy" id="48074"/>
    <lineage>
        <taxon>Bacteria</taxon>
        <taxon>Pseudomonadati</taxon>
        <taxon>Pseudomonadota</taxon>
        <taxon>Gammaproteobacteria</taxon>
        <taxon>Cellvibrionales</taxon>
        <taxon>Microbulbiferaceae</taxon>
        <taxon>Microbulbifer</taxon>
    </lineage>
</organism>
<dbReference type="InterPro" id="IPR017456">
    <property type="entry name" value="CTP_synthase_N"/>
</dbReference>
<comment type="catalytic activity">
    <reaction evidence="12">
        <text>UTP + NH4(+) + ATP = CTP + ADP + phosphate + 2 H(+)</text>
        <dbReference type="Rhea" id="RHEA:16597"/>
        <dbReference type="ChEBI" id="CHEBI:15378"/>
        <dbReference type="ChEBI" id="CHEBI:28938"/>
        <dbReference type="ChEBI" id="CHEBI:30616"/>
        <dbReference type="ChEBI" id="CHEBI:37563"/>
        <dbReference type="ChEBI" id="CHEBI:43474"/>
        <dbReference type="ChEBI" id="CHEBI:46398"/>
        <dbReference type="ChEBI" id="CHEBI:456216"/>
    </reaction>
</comment>
<evidence type="ECO:0000256" key="12">
    <source>
        <dbReference type="HAMAP-Rule" id="MF_01227"/>
    </source>
</evidence>
<evidence type="ECO:0000256" key="4">
    <source>
        <dbReference type="ARBA" id="ARBA00022723"/>
    </source>
</evidence>
<keyword evidence="3 12" id="KW-0436">Ligase</keyword>
<dbReference type="PANTHER" id="PTHR11550:SF0">
    <property type="entry name" value="CTP SYNTHASE-RELATED"/>
    <property type="match status" value="1"/>
</dbReference>
<comment type="function">
    <text evidence="11 12">Catalyzes the ATP-dependent amination of UTP to CTP with either L-glutamine or ammonia as the source of nitrogen. Regulates intracellular CTP levels through interactions with the four ribonucleotide triphosphates.</text>
</comment>
<dbReference type="GO" id="GO:0042802">
    <property type="term" value="F:identical protein binding"/>
    <property type="evidence" value="ECO:0007669"/>
    <property type="project" value="TreeGrafter"/>
</dbReference>
<keyword evidence="7 12" id="KW-0460">Magnesium</keyword>
<evidence type="ECO:0000313" key="17">
    <source>
        <dbReference type="Proteomes" id="UP000464675"/>
    </source>
</evidence>
<keyword evidence="8 12" id="KW-0315">Glutamine amidotransferase</keyword>
<feature type="region of interest" description="Amidoligase domain" evidence="12">
    <location>
        <begin position="1"/>
        <end position="265"/>
    </location>
</feature>
<dbReference type="SUPFAM" id="SSF52317">
    <property type="entry name" value="Class I glutamine amidotransferase-like"/>
    <property type="match status" value="1"/>
</dbReference>
<dbReference type="GO" id="GO:0097268">
    <property type="term" value="C:cytoophidium"/>
    <property type="evidence" value="ECO:0007669"/>
    <property type="project" value="UniProtKB-ARBA"/>
</dbReference>
<evidence type="ECO:0000313" key="16">
    <source>
        <dbReference type="EMBL" id="QHQ38740.1"/>
    </source>
</evidence>
<feature type="binding site" evidence="12">
    <location>
        <position position="222"/>
    </location>
    <ligand>
        <name>CTP</name>
        <dbReference type="ChEBI" id="CHEBI:37563"/>
        <note>allosteric inhibitor</note>
    </ligand>
</feature>
<feature type="binding site" evidence="12">
    <location>
        <position position="222"/>
    </location>
    <ligand>
        <name>UTP</name>
        <dbReference type="ChEBI" id="CHEBI:46398"/>
    </ligand>
</feature>
<comment type="catalytic activity">
    <reaction evidence="12">
        <text>L-glutamine + H2O = L-glutamate + NH4(+)</text>
        <dbReference type="Rhea" id="RHEA:15889"/>
        <dbReference type="ChEBI" id="CHEBI:15377"/>
        <dbReference type="ChEBI" id="CHEBI:28938"/>
        <dbReference type="ChEBI" id="CHEBI:29985"/>
        <dbReference type="ChEBI" id="CHEBI:58359"/>
    </reaction>
</comment>
<feature type="binding site" evidence="12">
    <location>
        <position position="71"/>
    </location>
    <ligand>
        <name>ATP</name>
        <dbReference type="ChEBI" id="CHEBI:30616"/>
    </ligand>
</feature>
<dbReference type="Gene3D" id="3.40.50.880">
    <property type="match status" value="1"/>
</dbReference>
<dbReference type="Gene3D" id="3.40.50.300">
    <property type="entry name" value="P-loop containing nucleotide triphosphate hydrolases"/>
    <property type="match status" value="1"/>
</dbReference>
<feature type="active site" evidence="12">
    <location>
        <position position="515"/>
    </location>
</feature>
<feature type="binding site" evidence="12">
    <location>
        <begin position="186"/>
        <end position="191"/>
    </location>
    <ligand>
        <name>CTP</name>
        <dbReference type="ChEBI" id="CHEBI:37563"/>
        <note>allosteric inhibitor</note>
    </ligand>
</feature>
<keyword evidence="4 12" id="KW-0479">Metal-binding</keyword>
<dbReference type="GO" id="GO:0019856">
    <property type="term" value="P:pyrimidine nucleobase biosynthetic process"/>
    <property type="evidence" value="ECO:0007669"/>
    <property type="project" value="TreeGrafter"/>
</dbReference>
<feature type="binding site" evidence="12">
    <location>
        <begin position="186"/>
        <end position="191"/>
    </location>
    <ligand>
        <name>UTP</name>
        <dbReference type="ChEBI" id="CHEBI:46398"/>
    </ligand>
</feature>
<dbReference type="GO" id="GO:0044210">
    <property type="term" value="P:'de novo' CTP biosynthetic process"/>
    <property type="evidence" value="ECO:0007669"/>
    <property type="project" value="UniProtKB-UniRule"/>
</dbReference>
<dbReference type="SUPFAM" id="SSF52540">
    <property type="entry name" value="P-loop containing nucleoside triphosphate hydrolases"/>
    <property type="match status" value="1"/>
</dbReference>
<dbReference type="PROSITE" id="PS51273">
    <property type="entry name" value="GATASE_TYPE_1"/>
    <property type="match status" value="1"/>
</dbReference>
<evidence type="ECO:0000313" key="18">
    <source>
        <dbReference type="Proteomes" id="UP000563601"/>
    </source>
</evidence>
<dbReference type="GO" id="GO:0005829">
    <property type="term" value="C:cytosol"/>
    <property type="evidence" value="ECO:0007669"/>
    <property type="project" value="TreeGrafter"/>
</dbReference>
<feature type="active site" description="Nucleophile; for glutamine hydrolysis" evidence="12">
    <location>
        <position position="379"/>
    </location>
</feature>
<reference evidence="15 18" key="2">
    <citation type="submission" date="2020-08" db="EMBL/GenBank/DDBJ databases">
        <title>Genomic Encyclopedia of Type Strains, Phase IV (KMG-IV): sequencing the most valuable type-strain genomes for metagenomic binning, comparative biology and taxonomic classification.</title>
        <authorList>
            <person name="Goeker M."/>
        </authorList>
    </citation>
    <scope>NUCLEOTIDE SEQUENCE [LARGE SCALE GENOMIC DNA]</scope>
    <source>
        <strain evidence="15 18">DSM 11525</strain>
    </source>
</reference>
<dbReference type="RefSeq" id="WP_161858068.1">
    <property type="nucleotide sequence ID" value="NZ_CP047491.1"/>
</dbReference>
<dbReference type="EC" id="6.3.4.2" evidence="12"/>
<feature type="binding site" evidence="12">
    <location>
        <position position="352"/>
    </location>
    <ligand>
        <name>L-glutamine</name>
        <dbReference type="ChEBI" id="CHEBI:58359"/>
    </ligand>
</feature>
<dbReference type="OrthoDB" id="9801107at2"/>
<dbReference type="GO" id="GO:0046872">
    <property type="term" value="F:metal ion binding"/>
    <property type="evidence" value="ECO:0007669"/>
    <property type="project" value="UniProtKB-KW"/>
</dbReference>
<comment type="caution">
    <text evidence="12">Lacks conserved residue(s) required for the propagation of feature annotation.</text>
</comment>
<feature type="domain" description="Glutamine amidotransferase" evidence="13">
    <location>
        <begin position="300"/>
        <end position="534"/>
    </location>
</feature>
<dbReference type="InterPro" id="IPR027417">
    <property type="entry name" value="P-loop_NTPase"/>
</dbReference>
<protein>
    <recommendedName>
        <fullName evidence="12">CTP synthase</fullName>
        <ecNumber evidence="12">6.3.4.2</ecNumber>
    </recommendedName>
    <alternativeName>
        <fullName evidence="12">Cytidine 5'-triphosphate synthase</fullName>
    </alternativeName>
    <alternativeName>
        <fullName evidence="12">Cytidine triphosphate synthetase</fullName>
        <shortName evidence="12">CTP synthetase</shortName>
        <shortName evidence="12">CTPS</shortName>
    </alternativeName>
    <alternativeName>
        <fullName evidence="12">UTP--ammonia ligase</fullName>
    </alternativeName>
</protein>
<name>A0A6P1TAX6_9GAMM</name>
<comment type="catalytic activity">
    <reaction evidence="10 12">
        <text>UTP + L-glutamine + ATP + H2O = CTP + L-glutamate + ADP + phosphate + 2 H(+)</text>
        <dbReference type="Rhea" id="RHEA:26426"/>
        <dbReference type="ChEBI" id="CHEBI:15377"/>
        <dbReference type="ChEBI" id="CHEBI:15378"/>
        <dbReference type="ChEBI" id="CHEBI:29985"/>
        <dbReference type="ChEBI" id="CHEBI:30616"/>
        <dbReference type="ChEBI" id="CHEBI:37563"/>
        <dbReference type="ChEBI" id="CHEBI:43474"/>
        <dbReference type="ChEBI" id="CHEBI:46398"/>
        <dbReference type="ChEBI" id="CHEBI:58359"/>
        <dbReference type="ChEBI" id="CHEBI:456216"/>
        <dbReference type="EC" id="6.3.4.2"/>
    </reaction>
</comment>
<keyword evidence="6 12" id="KW-0067">ATP-binding</keyword>
<dbReference type="FunFam" id="3.40.50.300:FF:000009">
    <property type="entry name" value="CTP synthase"/>
    <property type="match status" value="1"/>
</dbReference>
<gene>
    <name evidence="12" type="primary">pyrG</name>
    <name evidence="16" type="ORF">GTQ55_06885</name>
    <name evidence="15" type="ORF">HNQ53_001014</name>
</gene>
<dbReference type="Pfam" id="PF00117">
    <property type="entry name" value="GATase"/>
    <property type="match status" value="1"/>
</dbReference>
<evidence type="ECO:0000256" key="5">
    <source>
        <dbReference type="ARBA" id="ARBA00022741"/>
    </source>
</evidence>
<evidence type="ECO:0000256" key="6">
    <source>
        <dbReference type="ARBA" id="ARBA00022840"/>
    </source>
</evidence>
<comment type="subunit">
    <text evidence="12">Homotetramer.</text>
</comment>
<dbReference type="FunFam" id="3.40.50.880:FF:000002">
    <property type="entry name" value="CTP synthase"/>
    <property type="match status" value="1"/>
</dbReference>
<dbReference type="CDD" id="cd03113">
    <property type="entry name" value="CTPS_N"/>
    <property type="match status" value="1"/>
</dbReference>
<keyword evidence="5 12" id="KW-0547">Nucleotide-binding</keyword>